<evidence type="ECO:0000256" key="1">
    <source>
        <dbReference type="SAM" id="MobiDB-lite"/>
    </source>
</evidence>
<evidence type="ECO:0000313" key="3">
    <source>
        <dbReference type="Proteomes" id="UP001174909"/>
    </source>
</evidence>
<dbReference type="AlphaFoldDB" id="A0AA35TI91"/>
<dbReference type="Proteomes" id="UP001174909">
    <property type="component" value="Unassembled WGS sequence"/>
</dbReference>
<reference evidence="2" key="1">
    <citation type="submission" date="2023-03" db="EMBL/GenBank/DDBJ databases">
        <authorList>
            <person name="Steffen K."/>
            <person name="Cardenas P."/>
        </authorList>
    </citation>
    <scope>NUCLEOTIDE SEQUENCE</scope>
</reference>
<name>A0AA35TI91_GEOBA</name>
<feature type="compositionally biased region" description="Polar residues" evidence="1">
    <location>
        <begin position="65"/>
        <end position="79"/>
    </location>
</feature>
<organism evidence="2 3">
    <name type="scientific">Geodia barretti</name>
    <name type="common">Barrett's horny sponge</name>
    <dbReference type="NCBI Taxonomy" id="519541"/>
    <lineage>
        <taxon>Eukaryota</taxon>
        <taxon>Metazoa</taxon>
        <taxon>Porifera</taxon>
        <taxon>Demospongiae</taxon>
        <taxon>Heteroscleromorpha</taxon>
        <taxon>Tetractinellida</taxon>
        <taxon>Astrophorina</taxon>
        <taxon>Geodiidae</taxon>
        <taxon>Geodia</taxon>
    </lineage>
</organism>
<accession>A0AA35TI91</accession>
<protein>
    <submittedName>
        <fullName evidence="2">Uncharacterized protein</fullName>
    </submittedName>
</protein>
<comment type="caution">
    <text evidence="2">The sequence shown here is derived from an EMBL/GenBank/DDBJ whole genome shotgun (WGS) entry which is preliminary data.</text>
</comment>
<feature type="compositionally biased region" description="Low complexity" evidence="1">
    <location>
        <begin position="40"/>
        <end position="63"/>
    </location>
</feature>
<feature type="region of interest" description="Disordered" evidence="1">
    <location>
        <begin position="40"/>
        <end position="79"/>
    </location>
</feature>
<gene>
    <name evidence="2" type="ORF">GBAR_LOCUS26217</name>
</gene>
<proteinExistence type="predicted"/>
<evidence type="ECO:0000313" key="2">
    <source>
        <dbReference type="EMBL" id="CAI8047436.1"/>
    </source>
</evidence>
<keyword evidence="3" id="KW-1185">Reference proteome</keyword>
<dbReference type="EMBL" id="CASHTH010003641">
    <property type="protein sequence ID" value="CAI8047436.1"/>
    <property type="molecule type" value="Genomic_DNA"/>
</dbReference>
<sequence>MLCSNDSLSGVLLTVSGSGLSVSGPGVWPLAAAAAASTGDVLSSSSGSRSSNLNTTSSETLSRMTCGSMNTTSGRMSRK</sequence>